<dbReference type="AlphaFoldDB" id="A0A0A9FLJ4"/>
<accession>A0A0A9FLJ4</accession>
<proteinExistence type="predicted"/>
<dbReference type="EMBL" id="GBRH01184684">
    <property type="protein sequence ID" value="JAE13212.1"/>
    <property type="molecule type" value="Transcribed_RNA"/>
</dbReference>
<name>A0A0A9FLJ4_ARUDO</name>
<reference evidence="1" key="2">
    <citation type="journal article" date="2015" name="Data Brief">
        <title>Shoot transcriptome of the giant reed, Arundo donax.</title>
        <authorList>
            <person name="Barrero R.A."/>
            <person name="Guerrero F.D."/>
            <person name="Moolhuijzen P."/>
            <person name="Goolsby J.A."/>
            <person name="Tidwell J."/>
            <person name="Bellgard S.E."/>
            <person name="Bellgard M.I."/>
        </authorList>
    </citation>
    <scope>NUCLEOTIDE SEQUENCE</scope>
    <source>
        <tissue evidence="1">Shoot tissue taken approximately 20 cm above the soil surface</tissue>
    </source>
</reference>
<organism evidence="1">
    <name type="scientific">Arundo donax</name>
    <name type="common">Giant reed</name>
    <name type="synonym">Donax arundinaceus</name>
    <dbReference type="NCBI Taxonomy" id="35708"/>
    <lineage>
        <taxon>Eukaryota</taxon>
        <taxon>Viridiplantae</taxon>
        <taxon>Streptophyta</taxon>
        <taxon>Embryophyta</taxon>
        <taxon>Tracheophyta</taxon>
        <taxon>Spermatophyta</taxon>
        <taxon>Magnoliopsida</taxon>
        <taxon>Liliopsida</taxon>
        <taxon>Poales</taxon>
        <taxon>Poaceae</taxon>
        <taxon>PACMAD clade</taxon>
        <taxon>Arundinoideae</taxon>
        <taxon>Arundineae</taxon>
        <taxon>Arundo</taxon>
    </lineage>
</organism>
<evidence type="ECO:0000313" key="1">
    <source>
        <dbReference type="EMBL" id="JAE13212.1"/>
    </source>
</evidence>
<sequence>MPLSEMKKELPLMLVIGIHLCRTRSASLKTKICHRYQSL</sequence>
<protein>
    <submittedName>
        <fullName evidence="1">Uncharacterized protein</fullName>
    </submittedName>
</protein>
<reference evidence="1" key="1">
    <citation type="submission" date="2014-09" db="EMBL/GenBank/DDBJ databases">
        <authorList>
            <person name="Magalhaes I.L.F."/>
            <person name="Oliveira U."/>
            <person name="Santos F.R."/>
            <person name="Vidigal T.H.D.A."/>
            <person name="Brescovit A.D."/>
            <person name="Santos A.J."/>
        </authorList>
    </citation>
    <scope>NUCLEOTIDE SEQUENCE</scope>
    <source>
        <tissue evidence="1">Shoot tissue taken approximately 20 cm above the soil surface</tissue>
    </source>
</reference>